<evidence type="ECO:0000313" key="1">
    <source>
        <dbReference type="EMBL" id="QOX65217.1"/>
    </source>
</evidence>
<evidence type="ECO:0000313" key="2">
    <source>
        <dbReference type="Proteomes" id="UP000594014"/>
    </source>
</evidence>
<proteinExistence type="predicted"/>
<keyword evidence="2" id="KW-1185">Reference proteome</keyword>
<name>A0ACD1AFD6_9FIRM</name>
<protein>
    <submittedName>
        <fullName evidence="1">Glycosyltransferase</fullName>
    </submittedName>
</protein>
<gene>
    <name evidence="1" type="ORF">FRZ06_18600</name>
</gene>
<dbReference type="EMBL" id="CP042469">
    <property type="protein sequence ID" value="QOX65217.1"/>
    <property type="molecule type" value="Genomic_DNA"/>
</dbReference>
<reference evidence="1" key="1">
    <citation type="submission" date="2019-08" db="EMBL/GenBank/DDBJ databases">
        <title>Genome sequence of Clostridiales bacterium MT110.</title>
        <authorList>
            <person name="Cao J."/>
        </authorList>
    </citation>
    <scope>NUCLEOTIDE SEQUENCE</scope>
    <source>
        <strain evidence="1">MT110</strain>
    </source>
</reference>
<sequence length="427" mass="48542">MNFIPSTLHSVLTGLLWFTSFLLILYGLYYFVIALFSVRRLYSVNTRAPENKFAILIAARNEAEVIEHLIRSLKLQDYPKELYEIFVIPNNCTDKTKEIAEIAGASILTCPIKTKSKGEVLSFAVDTFLNSTNGSERFDAFCIFDADNLVHPNFLREMNHLLCSGAHAAQGRRESKNPTDTIISSCYTIYYNSLNRLYNHSRSALGLSSVVNGTGFMFSTTAIRNLGGWQTGTLTEDLEFSALCALNGIRIHWSPNAVVYDEQPLTFVQSWHQRKRWSSGMQQCLRKYWQPLLRSAVKRRNLHCLDILLMFLATHVQVVGFLSFVLTLLLSALNISYSLFPQTDLAFRLFLSFDTSYFAASATAVAALMLERKSLSKHLWGILFTWLFLTSWIPINLLCLFHKSEDWKPIDHVKGVSLKEVLSIQSD</sequence>
<dbReference type="Proteomes" id="UP000594014">
    <property type="component" value="Chromosome"/>
</dbReference>
<organism evidence="1 2">
    <name type="scientific">Anoxybacterium hadale</name>
    <dbReference type="NCBI Taxonomy" id="3408580"/>
    <lineage>
        <taxon>Bacteria</taxon>
        <taxon>Bacillati</taxon>
        <taxon>Bacillota</taxon>
        <taxon>Clostridia</taxon>
        <taxon>Peptostreptococcales</taxon>
        <taxon>Anaerovoracaceae</taxon>
        <taxon>Anoxybacterium</taxon>
    </lineage>
</organism>
<accession>A0ACD1AFD6</accession>